<evidence type="ECO:0000313" key="3">
    <source>
        <dbReference type="Proteomes" id="UP000760480"/>
    </source>
</evidence>
<feature type="domain" description="CoA-binding" evidence="1">
    <location>
        <begin position="16"/>
        <end position="109"/>
    </location>
</feature>
<dbReference type="PANTHER" id="PTHR33303">
    <property type="entry name" value="CYTOPLASMIC PROTEIN-RELATED"/>
    <property type="match status" value="1"/>
</dbReference>
<protein>
    <submittedName>
        <fullName evidence="2">CoA-binding protein</fullName>
    </submittedName>
</protein>
<keyword evidence="3" id="KW-1185">Reference proteome</keyword>
<gene>
    <name evidence="2" type="ORF">E4P82_09025</name>
</gene>
<dbReference type="Pfam" id="PF13380">
    <property type="entry name" value="CoA_binding_2"/>
    <property type="match status" value="1"/>
</dbReference>
<reference evidence="2 3" key="1">
    <citation type="submission" date="2019-03" db="EMBL/GenBank/DDBJ databases">
        <title>Metabolic reconstructions from genomes of highly enriched 'Candidatus Accumulibacter' and 'Candidatus Competibacter' bioreactor populations.</title>
        <authorList>
            <person name="Annavajhala M.K."/>
            <person name="Welles L."/>
            <person name="Abbas B."/>
            <person name="Sorokin D."/>
            <person name="Park H."/>
            <person name="Van Loosdrecht M."/>
            <person name="Chandran K."/>
        </authorList>
    </citation>
    <scope>NUCLEOTIDE SEQUENCE [LARGE SCALE GENOMIC DNA]</scope>
    <source>
        <strain evidence="2 3">SBR_G</strain>
    </source>
</reference>
<dbReference type="RefSeq" id="WP_169248582.1">
    <property type="nucleotide sequence ID" value="NZ_SPMZ01000024.1"/>
</dbReference>
<name>A0ABX1TMN2_9GAMM</name>
<accession>A0ABX1TMN2</accession>
<dbReference type="InterPro" id="IPR036291">
    <property type="entry name" value="NAD(P)-bd_dom_sf"/>
</dbReference>
<dbReference type="Gene3D" id="3.40.50.720">
    <property type="entry name" value="NAD(P)-binding Rossmann-like Domain"/>
    <property type="match status" value="1"/>
</dbReference>
<comment type="caution">
    <text evidence="2">The sequence shown here is derived from an EMBL/GenBank/DDBJ whole genome shotgun (WGS) entry which is preliminary data.</text>
</comment>
<dbReference type="Proteomes" id="UP000760480">
    <property type="component" value="Unassembled WGS sequence"/>
</dbReference>
<dbReference type="InterPro" id="IPR003781">
    <property type="entry name" value="CoA-bd"/>
</dbReference>
<dbReference type="PANTHER" id="PTHR33303:SF2">
    <property type="entry name" value="COA-BINDING DOMAIN-CONTAINING PROTEIN"/>
    <property type="match status" value="1"/>
</dbReference>
<proteinExistence type="predicted"/>
<evidence type="ECO:0000259" key="1">
    <source>
        <dbReference type="SMART" id="SM00881"/>
    </source>
</evidence>
<evidence type="ECO:0000313" key="2">
    <source>
        <dbReference type="EMBL" id="NMQ19319.1"/>
    </source>
</evidence>
<dbReference type="SUPFAM" id="SSF51735">
    <property type="entry name" value="NAD(P)-binding Rossmann-fold domains"/>
    <property type="match status" value="1"/>
</dbReference>
<organism evidence="2 3">
    <name type="scientific">Candidatus Competibacter phosphatis</name>
    <dbReference type="NCBI Taxonomy" id="221280"/>
    <lineage>
        <taxon>Bacteria</taxon>
        <taxon>Pseudomonadati</taxon>
        <taxon>Pseudomonadota</taxon>
        <taxon>Gammaproteobacteria</taxon>
        <taxon>Candidatus Competibacteraceae</taxon>
        <taxon>Candidatus Competibacter</taxon>
    </lineage>
</organism>
<dbReference type="EMBL" id="SPMZ01000024">
    <property type="protein sequence ID" value="NMQ19319.1"/>
    <property type="molecule type" value="Genomic_DNA"/>
</dbReference>
<dbReference type="SMART" id="SM00881">
    <property type="entry name" value="CoA_binding"/>
    <property type="match status" value="1"/>
</dbReference>
<sequence>MNSRFTNPSMDEIRTLLRRIKTIAVVGLSASPRRPSHGVAKALQGFGYRIIPVNPALSEGLGEKVYPSLRDLPEPVDLVDVFRDPSHVAAIVDECIDLKLPALWLQDGVIDSTAALRAQAAGLTVVMDRCIYRDYLRLVA</sequence>